<evidence type="ECO:0000313" key="3">
    <source>
        <dbReference type="Proteomes" id="UP000593561"/>
    </source>
</evidence>
<organism evidence="2 3">
    <name type="scientific">Gossypium davidsonii</name>
    <name type="common">Davidson's cotton</name>
    <name type="synonym">Gossypium klotzschianum subsp. davidsonii</name>
    <dbReference type="NCBI Taxonomy" id="34287"/>
    <lineage>
        <taxon>Eukaryota</taxon>
        <taxon>Viridiplantae</taxon>
        <taxon>Streptophyta</taxon>
        <taxon>Embryophyta</taxon>
        <taxon>Tracheophyta</taxon>
        <taxon>Spermatophyta</taxon>
        <taxon>Magnoliopsida</taxon>
        <taxon>eudicotyledons</taxon>
        <taxon>Gunneridae</taxon>
        <taxon>Pentapetalae</taxon>
        <taxon>rosids</taxon>
        <taxon>malvids</taxon>
        <taxon>Malvales</taxon>
        <taxon>Malvaceae</taxon>
        <taxon>Malvoideae</taxon>
        <taxon>Gossypium</taxon>
    </lineage>
</organism>
<name>A0A7J8QTV3_GOSDV</name>
<keyword evidence="3" id="KW-1185">Reference proteome</keyword>
<accession>A0A7J8QTV3</accession>
<dbReference type="EMBL" id="JABFAC010000001">
    <property type="protein sequence ID" value="MBA0604958.1"/>
    <property type="molecule type" value="Genomic_DNA"/>
</dbReference>
<feature type="non-terminal residue" evidence="2">
    <location>
        <position position="79"/>
    </location>
</feature>
<proteinExistence type="predicted"/>
<keyword evidence="1" id="KW-0812">Transmembrane</keyword>
<dbReference type="Proteomes" id="UP000593561">
    <property type="component" value="Unassembled WGS sequence"/>
</dbReference>
<evidence type="ECO:0000256" key="1">
    <source>
        <dbReference type="SAM" id="Phobius"/>
    </source>
</evidence>
<keyword evidence="1" id="KW-1133">Transmembrane helix</keyword>
<protein>
    <submittedName>
        <fullName evidence="2">Uncharacterized protein</fullName>
    </submittedName>
</protein>
<sequence>MKTAGVTSLDSIKQAILLFANSKLSIEPEHRLLATVFTKLQTLSTSNHASVVSINMFVALLCACIVIGHLLEENRWMNE</sequence>
<dbReference type="AlphaFoldDB" id="A0A7J8QTV3"/>
<gene>
    <name evidence="2" type="ORF">Godav_017580</name>
</gene>
<keyword evidence="1" id="KW-0472">Membrane</keyword>
<evidence type="ECO:0000313" key="2">
    <source>
        <dbReference type="EMBL" id="MBA0604958.1"/>
    </source>
</evidence>
<feature type="transmembrane region" description="Helical" evidence="1">
    <location>
        <begin position="49"/>
        <end position="71"/>
    </location>
</feature>
<reference evidence="2 3" key="1">
    <citation type="journal article" date="2019" name="Genome Biol. Evol.">
        <title>Insights into the evolution of the New World diploid cottons (Gossypium, subgenus Houzingenia) based on genome sequencing.</title>
        <authorList>
            <person name="Grover C.E."/>
            <person name="Arick M.A. 2nd"/>
            <person name="Thrash A."/>
            <person name="Conover J.L."/>
            <person name="Sanders W.S."/>
            <person name="Peterson D.G."/>
            <person name="Frelichowski J.E."/>
            <person name="Scheffler J.A."/>
            <person name="Scheffler B.E."/>
            <person name="Wendel J.F."/>
        </authorList>
    </citation>
    <scope>NUCLEOTIDE SEQUENCE [LARGE SCALE GENOMIC DNA]</scope>
    <source>
        <strain evidence="2">27</strain>
        <tissue evidence="2">Leaf</tissue>
    </source>
</reference>
<comment type="caution">
    <text evidence="2">The sequence shown here is derived from an EMBL/GenBank/DDBJ whole genome shotgun (WGS) entry which is preliminary data.</text>
</comment>